<dbReference type="GO" id="GO:0006508">
    <property type="term" value="P:proteolysis"/>
    <property type="evidence" value="ECO:0007669"/>
    <property type="project" value="InterPro"/>
</dbReference>
<comment type="caution">
    <text evidence="1">Lacks conserved residue(s) required for the propagation of feature annotation.</text>
</comment>
<dbReference type="GO" id="GO:0008270">
    <property type="term" value="F:zinc ion binding"/>
    <property type="evidence" value="ECO:0007669"/>
    <property type="project" value="InterPro"/>
</dbReference>
<reference evidence="3 4" key="1">
    <citation type="journal article" date="2016" name="Nat. Commun.">
        <title>Thousands of microbial genomes shed light on interconnected biogeochemical processes in an aquifer system.</title>
        <authorList>
            <person name="Anantharaman K."/>
            <person name="Brown C.T."/>
            <person name="Hug L.A."/>
            <person name="Sharon I."/>
            <person name="Castelle C.J."/>
            <person name="Probst A.J."/>
            <person name="Thomas B.C."/>
            <person name="Singh A."/>
            <person name="Wilkins M.J."/>
            <person name="Karaoz U."/>
            <person name="Brodie E.L."/>
            <person name="Williams K.H."/>
            <person name="Hubbard S.S."/>
            <person name="Banfield J.F."/>
        </authorList>
    </citation>
    <scope>NUCLEOTIDE SEQUENCE [LARGE SCALE GENOMIC DNA]</scope>
    <source>
        <strain evidence="4">RIFCSPLOWO2_12_FULL_64_10</strain>
    </source>
</reference>
<proteinExistence type="inferred from homology"/>
<organism evidence="3 4">
    <name type="scientific">Handelsmanbacteria sp. (strain RIFCSPLOWO2_12_FULL_64_10)</name>
    <dbReference type="NCBI Taxonomy" id="1817868"/>
    <lineage>
        <taxon>Bacteria</taxon>
        <taxon>Candidatus Handelsmaniibacteriota</taxon>
    </lineage>
</organism>
<protein>
    <recommendedName>
        <fullName evidence="2">Peptidase M14 domain-containing protein</fullName>
    </recommendedName>
</protein>
<evidence type="ECO:0000313" key="3">
    <source>
        <dbReference type="EMBL" id="OGG55342.1"/>
    </source>
</evidence>
<accession>A0A1F6D2S2</accession>
<sequence>MRNYDDIVRRVEGLSQPHVQRRVLGDVEGHPVFGVTLSSGDAELPTALIIGGTHGDEPAGVEAALAFLSRDQGPWLDALRFEVIPCFNPYGYVHNTRHNRQDVDINWAFLRDDVPEVEVLRRLIAGRRFEAAIDLHEDWESPGYYLYELRRGAALIGPDLVRRVSAVCPVNTNPCIEGAEARAGVVYPDLDAEVARRGEGIPIALFNRYTDHLLTSETPTGEAMERRVRAHLIALETVIETHVRRET</sequence>
<comment type="caution">
    <text evidence="3">The sequence shown here is derived from an EMBL/GenBank/DDBJ whole genome shotgun (WGS) entry which is preliminary data.</text>
</comment>
<dbReference type="AlphaFoldDB" id="A0A1F6D2S2"/>
<dbReference type="EMBL" id="MFKF01000083">
    <property type="protein sequence ID" value="OGG55342.1"/>
    <property type="molecule type" value="Genomic_DNA"/>
</dbReference>
<evidence type="ECO:0000313" key="4">
    <source>
        <dbReference type="Proteomes" id="UP000178606"/>
    </source>
</evidence>
<name>A0A1F6D2S2_HANXR</name>
<evidence type="ECO:0000256" key="1">
    <source>
        <dbReference type="PROSITE-ProRule" id="PRU01379"/>
    </source>
</evidence>
<gene>
    <name evidence="3" type="ORF">A3F84_21685</name>
</gene>
<dbReference type="Proteomes" id="UP000178606">
    <property type="component" value="Unassembled WGS sequence"/>
</dbReference>
<comment type="similarity">
    <text evidence="1">Belongs to the peptidase M14 family.</text>
</comment>
<dbReference type="Gene3D" id="3.40.630.10">
    <property type="entry name" value="Zn peptidases"/>
    <property type="match status" value="1"/>
</dbReference>
<dbReference type="CDD" id="cd06231">
    <property type="entry name" value="M14_REP34-like"/>
    <property type="match status" value="1"/>
</dbReference>
<dbReference type="InterPro" id="IPR000834">
    <property type="entry name" value="Peptidase_M14"/>
</dbReference>
<feature type="domain" description="Peptidase M14" evidence="2">
    <location>
        <begin position="1"/>
        <end position="247"/>
    </location>
</feature>
<dbReference type="GO" id="GO:0004181">
    <property type="term" value="F:metallocarboxypeptidase activity"/>
    <property type="evidence" value="ECO:0007669"/>
    <property type="project" value="InterPro"/>
</dbReference>
<dbReference type="GO" id="GO:0016788">
    <property type="term" value="F:hydrolase activity, acting on ester bonds"/>
    <property type="evidence" value="ECO:0007669"/>
    <property type="project" value="InterPro"/>
</dbReference>
<dbReference type="SUPFAM" id="SSF53187">
    <property type="entry name" value="Zn-dependent exopeptidases"/>
    <property type="match status" value="1"/>
</dbReference>
<dbReference type="PROSITE" id="PS52035">
    <property type="entry name" value="PEPTIDASE_M14"/>
    <property type="match status" value="1"/>
</dbReference>
<evidence type="ECO:0000259" key="2">
    <source>
        <dbReference type="PROSITE" id="PS52035"/>
    </source>
</evidence>